<comment type="pathway">
    <text evidence="2">Porphyrin-containing compound metabolism; protoporphyrin-IX biosynthesis; 5-aminolevulinate from glycine: step 1/1.</text>
</comment>
<dbReference type="GO" id="GO:0006782">
    <property type="term" value="P:protoporphyrinogen IX biosynthetic process"/>
    <property type="evidence" value="ECO:0007669"/>
    <property type="project" value="UniProtKB-UniPathway"/>
</dbReference>
<accession>A0A0G4G0R2</accession>
<dbReference type="OrthoDB" id="10263824at2759"/>
<dbReference type="InterPro" id="IPR015421">
    <property type="entry name" value="PyrdxlP-dep_Trfase_major"/>
</dbReference>
<comment type="catalytic activity">
    <reaction evidence="12">
        <text>succinyl-CoA + glycine + H(+) = 5-aminolevulinate + CO2 + CoA</text>
        <dbReference type="Rhea" id="RHEA:12921"/>
        <dbReference type="ChEBI" id="CHEBI:15378"/>
        <dbReference type="ChEBI" id="CHEBI:16526"/>
        <dbReference type="ChEBI" id="CHEBI:57287"/>
        <dbReference type="ChEBI" id="CHEBI:57292"/>
        <dbReference type="ChEBI" id="CHEBI:57305"/>
        <dbReference type="ChEBI" id="CHEBI:356416"/>
        <dbReference type="EC" id="2.3.1.37"/>
    </reaction>
</comment>
<evidence type="ECO:0000256" key="6">
    <source>
        <dbReference type="ARBA" id="ARBA00022898"/>
    </source>
</evidence>
<evidence type="ECO:0000256" key="4">
    <source>
        <dbReference type="ARBA" id="ARBA00013257"/>
    </source>
</evidence>
<keyword evidence="17" id="KW-1185">Reference proteome</keyword>
<dbReference type="VEuPathDB" id="CryptoDB:Vbra_2598"/>
<dbReference type="OMA" id="ARRCPIM"/>
<evidence type="ECO:0000256" key="13">
    <source>
        <dbReference type="RuleBase" id="RU003693"/>
    </source>
</evidence>
<evidence type="ECO:0000256" key="2">
    <source>
        <dbReference type="ARBA" id="ARBA00005029"/>
    </source>
</evidence>
<dbReference type="InterPro" id="IPR015424">
    <property type="entry name" value="PyrdxlP-dep_Trfase"/>
</dbReference>
<comment type="similarity">
    <text evidence="3 13">Belongs to the class-II pyridoxal-phosphate-dependent aminotransferase family.</text>
</comment>
<evidence type="ECO:0000256" key="3">
    <source>
        <dbReference type="ARBA" id="ARBA00008392"/>
    </source>
</evidence>
<dbReference type="PhylomeDB" id="A0A0G4G0R2"/>
<organism evidence="16 17">
    <name type="scientific">Vitrella brassicaformis (strain CCMP3155)</name>
    <dbReference type="NCBI Taxonomy" id="1169540"/>
    <lineage>
        <taxon>Eukaryota</taxon>
        <taxon>Sar</taxon>
        <taxon>Alveolata</taxon>
        <taxon>Colpodellida</taxon>
        <taxon>Vitrellaceae</taxon>
        <taxon>Vitrella</taxon>
    </lineage>
</organism>
<dbReference type="GO" id="GO:0003870">
    <property type="term" value="F:5-aminolevulinate synthase activity"/>
    <property type="evidence" value="ECO:0007669"/>
    <property type="project" value="UniProtKB-EC"/>
</dbReference>
<comment type="cofactor">
    <cofactor evidence="1 13">
        <name>pyridoxal 5'-phosphate</name>
        <dbReference type="ChEBI" id="CHEBI:597326"/>
    </cofactor>
</comment>
<evidence type="ECO:0000256" key="10">
    <source>
        <dbReference type="ARBA" id="ARBA00031945"/>
    </source>
</evidence>
<evidence type="ECO:0000313" key="16">
    <source>
        <dbReference type="EMBL" id="CEM21130.1"/>
    </source>
</evidence>
<dbReference type="InterPro" id="IPR004839">
    <property type="entry name" value="Aminotransferase_I/II_large"/>
</dbReference>
<dbReference type="PANTHER" id="PTHR13693:SF102">
    <property type="entry name" value="2-AMINO-3-KETOBUTYRATE COENZYME A LIGASE, MITOCHONDRIAL"/>
    <property type="match status" value="1"/>
</dbReference>
<dbReference type="Gene3D" id="3.90.1150.10">
    <property type="entry name" value="Aspartate Aminotransferase, domain 1"/>
    <property type="match status" value="1"/>
</dbReference>
<dbReference type="FunCoup" id="A0A0G4G0R2">
    <property type="interactions" value="128"/>
</dbReference>
<evidence type="ECO:0000256" key="11">
    <source>
        <dbReference type="ARBA" id="ARBA00032773"/>
    </source>
</evidence>
<evidence type="ECO:0000256" key="14">
    <source>
        <dbReference type="SAM" id="MobiDB-lite"/>
    </source>
</evidence>
<evidence type="ECO:0000256" key="1">
    <source>
        <dbReference type="ARBA" id="ARBA00001933"/>
    </source>
</evidence>
<dbReference type="FunFam" id="3.40.640.10:FF:000006">
    <property type="entry name" value="5-aminolevulinate synthase, mitochondrial"/>
    <property type="match status" value="1"/>
</dbReference>
<evidence type="ECO:0000259" key="15">
    <source>
        <dbReference type="Pfam" id="PF00155"/>
    </source>
</evidence>
<evidence type="ECO:0000313" key="17">
    <source>
        <dbReference type="Proteomes" id="UP000041254"/>
    </source>
</evidence>
<dbReference type="SUPFAM" id="SSF53383">
    <property type="entry name" value="PLP-dependent transferases"/>
    <property type="match status" value="1"/>
</dbReference>
<dbReference type="Proteomes" id="UP000041254">
    <property type="component" value="Unassembled WGS sequence"/>
</dbReference>
<evidence type="ECO:0000256" key="9">
    <source>
        <dbReference type="ARBA" id="ARBA00031691"/>
    </source>
</evidence>
<dbReference type="Pfam" id="PF00155">
    <property type="entry name" value="Aminotran_1_2"/>
    <property type="match status" value="1"/>
</dbReference>
<dbReference type="InParanoid" id="A0A0G4G0R2"/>
<feature type="domain" description="Aminotransferase class I/classII large" evidence="15">
    <location>
        <begin position="163"/>
        <end position="503"/>
    </location>
</feature>
<dbReference type="EC" id="2.3.1.37" evidence="4"/>
<dbReference type="UniPathway" id="UPA00251">
    <property type="reaction ID" value="UER00375"/>
</dbReference>
<dbReference type="PROSITE" id="PS00599">
    <property type="entry name" value="AA_TRANSFER_CLASS_2"/>
    <property type="match status" value="1"/>
</dbReference>
<dbReference type="EMBL" id="CDMY01000535">
    <property type="protein sequence ID" value="CEM21130.1"/>
    <property type="molecule type" value="Genomic_DNA"/>
</dbReference>
<gene>
    <name evidence="16" type="ORF">Vbra_2598</name>
</gene>
<reference evidence="16 17" key="1">
    <citation type="submission" date="2014-11" db="EMBL/GenBank/DDBJ databases">
        <authorList>
            <person name="Zhu J."/>
            <person name="Qi W."/>
            <person name="Song R."/>
        </authorList>
    </citation>
    <scope>NUCLEOTIDE SEQUENCE [LARGE SCALE GENOMIC DNA]</scope>
</reference>
<dbReference type="GO" id="GO:0005739">
    <property type="term" value="C:mitochondrion"/>
    <property type="evidence" value="ECO:0007669"/>
    <property type="project" value="TreeGrafter"/>
</dbReference>
<dbReference type="NCBIfam" id="TIGR01821">
    <property type="entry name" value="5aminolev_synth"/>
    <property type="match status" value="1"/>
</dbReference>
<dbReference type="AlphaFoldDB" id="A0A0G4G0R2"/>
<evidence type="ECO:0000256" key="7">
    <source>
        <dbReference type="ARBA" id="ARBA00023133"/>
    </source>
</evidence>
<dbReference type="STRING" id="1169540.A0A0G4G0R2"/>
<protein>
    <recommendedName>
        <fullName evidence="4">5-aminolevulinate synthase</fullName>
        <ecNumber evidence="4">2.3.1.37</ecNumber>
    </recommendedName>
    <alternativeName>
        <fullName evidence="9">5-aminolevulinic acid synthase</fullName>
    </alternativeName>
    <alternativeName>
        <fullName evidence="10">Delta-ALA synthase</fullName>
    </alternativeName>
    <alternativeName>
        <fullName evidence="11">Delta-aminolevulinate synthase</fullName>
    </alternativeName>
</protein>
<evidence type="ECO:0000256" key="5">
    <source>
        <dbReference type="ARBA" id="ARBA00022679"/>
    </source>
</evidence>
<dbReference type="InterPro" id="IPR010961">
    <property type="entry name" value="4pyrrol_synth_NH2levulA_synth"/>
</dbReference>
<dbReference type="Gene3D" id="3.40.640.10">
    <property type="entry name" value="Type I PLP-dependent aspartate aminotransferase-like (Major domain)"/>
    <property type="match status" value="1"/>
</dbReference>
<keyword evidence="6 13" id="KW-0663">Pyridoxal phosphate</keyword>
<evidence type="ECO:0000256" key="12">
    <source>
        <dbReference type="ARBA" id="ARBA00047654"/>
    </source>
</evidence>
<dbReference type="InterPro" id="IPR015422">
    <property type="entry name" value="PyrdxlP-dep_Trfase_small"/>
</dbReference>
<proteinExistence type="inferred from homology"/>
<dbReference type="PANTHER" id="PTHR13693">
    <property type="entry name" value="CLASS II AMINOTRANSFERASE/8-AMINO-7-OXONONANOATE SYNTHASE"/>
    <property type="match status" value="1"/>
</dbReference>
<dbReference type="InterPro" id="IPR050087">
    <property type="entry name" value="AON_synthase_class-II"/>
</dbReference>
<dbReference type="CDD" id="cd06454">
    <property type="entry name" value="KBL_like"/>
    <property type="match status" value="1"/>
</dbReference>
<keyword evidence="7" id="KW-0350">Heme biosynthesis</keyword>
<keyword evidence="8" id="KW-0012">Acyltransferase</keyword>
<keyword evidence="5" id="KW-0808">Transferase</keyword>
<feature type="region of interest" description="Disordered" evidence="14">
    <location>
        <begin position="58"/>
        <end position="88"/>
    </location>
</feature>
<evidence type="ECO:0000256" key="8">
    <source>
        <dbReference type="ARBA" id="ARBA00023315"/>
    </source>
</evidence>
<name>A0A0G4G0R2_VITBC</name>
<dbReference type="GO" id="GO:0030170">
    <property type="term" value="F:pyridoxal phosphate binding"/>
    <property type="evidence" value="ECO:0007669"/>
    <property type="project" value="InterPro"/>
</dbReference>
<dbReference type="InterPro" id="IPR001917">
    <property type="entry name" value="Aminotrans_II_pyridoxalP_BS"/>
</dbReference>
<sequence>MPGRFLSFATSEIQRLCPFVGRMGDKIKGDWNVFAQMCPVASKIDQPIVIHEAAEKANRAQPQGGGGCPYHHAHANGTTLNGASPAHTSADAMAANGTAPAQASSSDSSSGNQFFYHQAIQESIQKLHQEGRYRVFATLQRNCGRFPHAAFFKDGKRDEVKIWCSNDYLGMGQHKKVLEASHAALDAAGTGAGGTRNISGTMSYHVDLEKELADWHHKESALLFTSGYVANEAALSTLGQLFPGLIIFSDEKNHASMIAGIRGSKCDKKIFKHNDMAHLEELLKAADPAKPKLVAFESVYSMDGSISPITEIADLAKKYNALTYIDEVHAVGMYGPRGAGVTEQVGELDRIDIINGTLGKAVGVFGGYIAGSRTMLDAIRSYAAGFIFTTALPPVVCAGATASIRHLKQSTVERELQHLKAAQLKHLLRSRKIPVMDNPSHIVPVFVGDPVKCKEASDRLLKEHSLYIQPINYPTVPKGTERLRATPGPLHSATDLLHLVDSLDKIWNELGLKRVEKEELSELPELTEQFYFASLPVEHLRNTPHLAQTAVVQM</sequence>